<dbReference type="Proteomes" id="UP001189180">
    <property type="component" value="Unassembled WGS sequence"/>
</dbReference>
<accession>A0ABC9HHC6</accession>
<evidence type="ECO:0000256" key="1">
    <source>
        <dbReference type="SAM" id="SignalP"/>
    </source>
</evidence>
<sequence length="153" mass="17631">MISNSGGIVLLVLLGIFTISCDAQTDPQAMSGKGRCHHDGHWCQYDWQCCGRMKCDARMNKCRKQCAGKNDWCNSNSDCCGPMDCRRNRCKNKCESFGESCEKDWQCCYGMKCNPWKRQCQFRRRVQNEMMRGSDYDSLAHRAAELANLEVRM</sequence>
<feature type="chain" id="PRO_5044786238" evidence="1">
    <location>
        <begin position="24"/>
        <end position="153"/>
    </location>
</feature>
<dbReference type="AlphaFoldDB" id="A0ABC9HHC6"/>
<proteinExistence type="predicted"/>
<protein>
    <submittedName>
        <fullName evidence="2">Uncharacterized protein</fullName>
    </submittedName>
</protein>
<keyword evidence="3" id="KW-1185">Reference proteome</keyword>
<keyword evidence="1" id="KW-0732">Signal</keyword>
<feature type="signal peptide" evidence="1">
    <location>
        <begin position="1"/>
        <end position="23"/>
    </location>
</feature>
<dbReference type="EMBL" id="CANUEZ050000210">
    <property type="protein sequence ID" value="CAM0512301.1"/>
    <property type="molecule type" value="Genomic_DNA"/>
</dbReference>
<evidence type="ECO:0000313" key="3">
    <source>
        <dbReference type="Proteomes" id="UP001189180"/>
    </source>
</evidence>
<reference evidence="2 3" key="1">
    <citation type="submission" date="2024-08" db="EMBL/GenBank/DDBJ databases">
        <authorList>
            <person name="Paterson S."/>
        </authorList>
    </citation>
    <scope>NUCLEOTIDE SEQUENCE [LARGE SCALE GENOMIC DNA]</scope>
</reference>
<evidence type="ECO:0000313" key="2">
    <source>
        <dbReference type="EMBL" id="CAM0512301.1"/>
    </source>
</evidence>
<comment type="caution">
    <text evidence="2">The sequence shown here is derived from an EMBL/GenBank/DDBJ whole genome shotgun (WGS) entry which is preliminary data.</text>
</comment>
<name>A0ABC9HHC6_FASHE</name>
<organism evidence="2 3">
    <name type="scientific">Fasciola hepatica</name>
    <name type="common">Liver fluke</name>
    <dbReference type="NCBI Taxonomy" id="6192"/>
    <lineage>
        <taxon>Eukaryota</taxon>
        <taxon>Metazoa</taxon>
        <taxon>Spiralia</taxon>
        <taxon>Lophotrochozoa</taxon>
        <taxon>Platyhelminthes</taxon>
        <taxon>Trematoda</taxon>
        <taxon>Digenea</taxon>
        <taxon>Plagiorchiida</taxon>
        <taxon>Echinostomata</taxon>
        <taxon>Echinostomatoidea</taxon>
        <taxon>Fasciolidae</taxon>
        <taxon>Fasciola</taxon>
    </lineage>
</organism>
<gene>
    <name evidence="2" type="ORF">FHB240107_LOCUS8451</name>
</gene>